<proteinExistence type="predicted"/>
<evidence type="ECO:0000256" key="1">
    <source>
        <dbReference type="SAM" id="Phobius"/>
    </source>
</evidence>
<keyword evidence="3" id="KW-1185">Reference proteome</keyword>
<dbReference type="EMBL" id="DVAD01000012">
    <property type="protein sequence ID" value="HIJ99567.1"/>
    <property type="molecule type" value="Genomic_DNA"/>
</dbReference>
<dbReference type="AlphaFoldDB" id="A0A832V0I3"/>
<accession>A0A832V0I3</accession>
<comment type="caution">
    <text evidence="2">The sequence shown here is derived from an EMBL/GenBank/DDBJ whole genome shotgun (WGS) entry which is preliminary data.</text>
</comment>
<organism evidence="2 3">
    <name type="scientific">Candidatus Undinarchaeum marinum</name>
    <dbReference type="NCBI Taxonomy" id="2756141"/>
    <lineage>
        <taxon>Archaea</taxon>
        <taxon>Candidatus Undinarchaeota</taxon>
        <taxon>Candidatus Undinarchaeia</taxon>
        <taxon>Candidatus Undinarchaeales</taxon>
        <taxon>Candidatus Undinarchaeaceae</taxon>
        <taxon>Candidatus Undinarchaeum</taxon>
    </lineage>
</organism>
<reference evidence="2 3" key="1">
    <citation type="journal article" name="Nat. Commun.">
        <title>Undinarchaeota illuminate DPANN phylogeny and the impact of gene transfer on archaeal evolution.</title>
        <authorList>
            <person name="Dombrowski N."/>
            <person name="Williams T.A."/>
            <person name="Sun J."/>
            <person name="Woodcroft B.J."/>
            <person name="Lee J.H."/>
            <person name="Minh B.Q."/>
            <person name="Rinke C."/>
            <person name="Spang A."/>
        </authorList>
    </citation>
    <scope>NUCLEOTIDE SEQUENCE [LARGE SCALE GENOMIC DNA]</scope>
    <source>
        <strain evidence="2">MAG_bin17</strain>
    </source>
</reference>
<evidence type="ECO:0000313" key="2">
    <source>
        <dbReference type="EMBL" id="HIJ99567.1"/>
    </source>
</evidence>
<gene>
    <name evidence="2" type="ORF">H1011_01950</name>
</gene>
<protein>
    <submittedName>
        <fullName evidence="2">Uncharacterized protein</fullName>
    </submittedName>
</protein>
<keyword evidence="1" id="KW-0812">Transmembrane</keyword>
<sequence>MPAKLLLGVYGIYVLVKLLLVAFLGAVIVRKYRNFFNRVIPQRFRKN</sequence>
<name>A0A832V0I3_9ARCH</name>
<keyword evidence="1" id="KW-0472">Membrane</keyword>
<feature type="transmembrane region" description="Helical" evidence="1">
    <location>
        <begin position="6"/>
        <end position="29"/>
    </location>
</feature>
<keyword evidence="1" id="KW-1133">Transmembrane helix</keyword>
<dbReference type="Proteomes" id="UP000604391">
    <property type="component" value="Unassembled WGS sequence"/>
</dbReference>
<evidence type="ECO:0000313" key="3">
    <source>
        <dbReference type="Proteomes" id="UP000604391"/>
    </source>
</evidence>